<reference evidence="1" key="2">
    <citation type="submission" date="2014-09" db="EMBL/GenBank/DDBJ databases">
        <authorList>
            <person name="Aslett A.Martin."/>
        </authorList>
    </citation>
    <scope>NUCLEOTIDE SEQUENCE</scope>
    <source>
        <strain evidence="1">ED321 Heterogonic</strain>
    </source>
</reference>
<reference evidence="2" key="1">
    <citation type="submission" date="2014-09" db="EMBL/GenBank/DDBJ databases">
        <authorList>
            <person name="Martin A.A."/>
        </authorList>
    </citation>
    <scope>NUCLEOTIDE SEQUENCE</scope>
    <source>
        <strain evidence="2">ED321</strain>
    </source>
</reference>
<organism evidence="1">
    <name type="scientific">Strongyloides ratti</name>
    <name type="common">Parasitic roundworm</name>
    <dbReference type="NCBI Taxonomy" id="34506"/>
    <lineage>
        <taxon>Eukaryota</taxon>
        <taxon>Metazoa</taxon>
        <taxon>Ecdysozoa</taxon>
        <taxon>Nematoda</taxon>
        <taxon>Chromadorea</taxon>
        <taxon>Rhabditida</taxon>
        <taxon>Tylenchina</taxon>
        <taxon>Panagrolaimomorpha</taxon>
        <taxon>Strongyloidoidea</taxon>
        <taxon>Strongyloididae</taxon>
        <taxon>Strongyloides</taxon>
    </lineage>
</organism>
<evidence type="ECO:0000313" key="2">
    <source>
        <dbReference type="Proteomes" id="UP000035682"/>
    </source>
</evidence>
<dbReference type="AlphaFoldDB" id="A0A090L2H2"/>
<dbReference type="WormBase" id="SRAE_0000076900">
    <property type="protein sequence ID" value="SRP09750"/>
    <property type="gene ID" value="WBGene00256528"/>
</dbReference>
<dbReference type="CTD" id="36374024"/>
<dbReference type="GeneID" id="36374024"/>
<protein>
    <submittedName>
        <fullName evidence="1 3">Uncharacterized protein</fullName>
    </submittedName>
</protein>
<reference evidence="3" key="3">
    <citation type="submission" date="2020-12" db="UniProtKB">
        <authorList>
            <consortium name="WormBaseParasite"/>
        </authorList>
    </citation>
    <scope>IDENTIFICATION</scope>
</reference>
<sequence>MFGNVILHKSFGMRMGIFNTSCSRGRILCEYGIEVIKRNISIKINIYHYNSSISTNEIKIASVMPSSTFKLKILTSGS</sequence>
<name>A0A090L2H2_STRRB</name>
<dbReference type="EMBL" id="LN609439">
    <property type="protein sequence ID" value="CEF61654.1"/>
    <property type="molecule type" value="Genomic_DNA"/>
</dbReference>
<keyword evidence="2" id="KW-1185">Reference proteome</keyword>
<dbReference type="WBParaSite" id="SRAE_0000076900.1">
    <property type="protein sequence ID" value="SRAE_0000076900.1"/>
    <property type="gene ID" value="WBGene00256528"/>
</dbReference>
<dbReference type="Proteomes" id="UP000035682">
    <property type="component" value="Unplaced"/>
</dbReference>
<evidence type="ECO:0000313" key="3">
    <source>
        <dbReference type="WBParaSite" id="SRAE_0000076900.1"/>
    </source>
</evidence>
<accession>A0A090L2H2</accession>
<dbReference type="RefSeq" id="XP_024500861.1">
    <property type="nucleotide sequence ID" value="XM_024646711.1"/>
</dbReference>
<evidence type="ECO:0000313" key="4">
    <source>
        <dbReference type="WormBase" id="SRAE_0000076900"/>
    </source>
</evidence>
<proteinExistence type="predicted"/>
<evidence type="ECO:0000313" key="1">
    <source>
        <dbReference type="EMBL" id="CEF61654.1"/>
    </source>
</evidence>
<gene>
    <name evidence="1 3 4" type="ORF">SRAE_0000076900</name>
</gene>